<sequence>MRCVTAGGCCDPRPVRRPAASDSRCLTTQQPGSRAAR</sequence>
<feature type="region of interest" description="Disordered" evidence="1">
    <location>
        <begin position="15"/>
        <end position="37"/>
    </location>
</feature>
<accession>A0A132MVI5</accession>
<comment type="caution">
    <text evidence="2">The sequence shown here is derived from an EMBL/GenBank/DDBJ whole genome shotgun (WGS) entry which is preliminary data.</text>
</comment>
<name>A0A132MVI5_9ACTN</name>
<gene>
    <name evidence="2" type="ORF">LI90_2950</name>
</gene>
<feature type="compositionally biased region" description="Polar residues" evidence="1">
    <location>
        <begin position="24"/>
        <end position="37"/>
    </location>
</feature>
<evidence type="ECO:0000313" key="2">
    <source>
        <dbReference type="EMBL" id="KWX01915.1"/>
    </source>
</evidence>
<proteinExistence type="predicted"/>
<protein>
    <submittedName>
        <fullName evidence="2">Uncharacterized protein</fullName>
    </submittedName>
</protein>
<evidence type="ECO:0000313" key="3">
    <source>
        <dbReference type="Proteomes" id="UP000070188"/>
    </source>
</evidence>
<dbReference type="EMBL" id="LAXD01000001">
    <property type="protein sequence ID" value="KWX01915.1"/>
    <property type="molecule type" value="Genomic_DNA"/>
</dbReference>
<evidence type="ECO:0000256" key="1">
    <source>
        <dbReference type="SAM" id="MobiDB-lite"/>
    </source>
</evidence>
<dbReference type="Proteomes" id="UP000070188">
    <property type="component" value="Unassembled WGS sequence"/>
</dbReference>
<reference evidence="3" key="1">
    <citation type="submission" date="2015-04" db="EMBL/GenBank/DDBJ databases">
        <title>Physiological reanalysis, assessment of diazotrophy, and genome sequences of multiple isolates of Streptomyces thermoautotrophicus.</title>
        <authorList>
            <person name="MacKellar D.C."/>
            <person name="Lieber L."/>
            <person name="Norman J."/>
            <person name="Bolger A."/>
            <person name="Tobin C."/>
            <person name="Murray J.W."/>
            <person name="Chang R."/>
            <person name="Ford T."/>
            <person name="Nguyen P.Q."/>
            <person name="Woodward J."/>
            <person name="Permingeat H."/>
            <person name="Joshi N.S."/>
            <person name="Silver P.A."/>
            <person name="Usadel B."/>
            <person name="Rutherford A.W."/>
            <person name="Friesen M."/>
            <person name="Prell J."/>
        </authorList>
    </citation>
    <scope>NUCLEOTIDE SEQUENCE [LARGE SCALE GENOMIC DNA]</scope>
    <source>
        <strain evidence="3">H1</strain>
    </source>
</reference>
<organism evidence="2 3">
    <name type="scientific">Carbonactinospora thermoautotrophica</name>
    <dbReference type="NCBI Taxonomy" id="1469144"/>
    <lineage>
        <taxon>Bacteria</taxon>
        <taxon>Bacillati</taxon>
        <taxon>Actinomycetota</taxon>
        <taxon>Actinomycetes</taxon>
        <taxon>Kitasatosporales</taxon>
        <taxon>Carbonactinosporaceae</taxon>
        <taxon>Carbonactinospora</taxon>
    </lineage>
</organism>
<keyword evidence="3" id="KW-1185">Reference proteome</keyword>
<dbReference type="AlphaFoldDB" id="A0A132MVI5"/>